<dbReference type="Proteomes" id="UP000581769">
    <property type="component" value="Unassembled WGS sequence"/>
</dbReference>
<reference evidence="3 4" key="1">
    <citation type="submission" date="2020-08" db="EMBL/GenBank/DDBJ databases">
        <title>Sequencing the genomes of 1000 actinobacteria strains.</title>
        <authorList>
            <person name="Klenk H.-P."/>
        </authorList>
    </citation>
    <scope>NUCLEOTIDE SEQUENCE [LARGE SCALE GENOMIC DNA]</scope>
    <source>
        <strain evidence="3 4">DSM 45859</strain>
    </source>
</reference>
<gene>
    <name evidence="3" type="ORF">BJY18_000319</name>
</gene>
<dbReference type="Pfam" id="PF10400">
    <property type="entry name" value="Vir_act_alpha_C"/>
    <property type="match status" value="1"/>
</dbReference>
<evidence type="ECO:0000313" key="3">
    <source>
        <dbReference type="EMBL" id="MBB4682834.1"/>
    </source>
</evidence>
<feature type="domain" description="Transcription regulator PadR N-terminal" evidence="1">
    <location>
        <begin position="7"/>
        <end position="77"/>
    </location>
</feature>
<dbReference type="InterPro" id="IPR005149">
    <property type="entry name" value="Tscrpt_reg_PadR_N"/>
</dbReference>
<dbReference type="RefSeq" id="WP_184777013.1">
    <property type="nucleotide sequence ID" value="NZ_JACHMG010000001.1"/>
</dbReference>
<evidence type="ECO:0000259" key="2">
    <source>
        <dbReference type="Pfam" id="PF10400"/>
    </source>
</evidence>
<sequence>MTLRHAVLGLLAEAPGSGYDLLKRFETAMANVWSATQSQLYGELGKLEKSGLIEVVSEGPRGRKEYAITGEGRAELRAWLLEPWAPPSPRSETLLRIYFLGEVAPVQAREYVRRYAESADELAGHLASIDESVDWDDSDSAVFGRLVLEWGKRHAAMEREWADWAVERIRTARG</sequence>
<evidence type="ECO:0000259" key="1">
    <source>
        <dbReference type="Pfam" id="PF03551"/>
    </source>
</evidence>
<protein>
    <submittedName>
        <fullName evidence="3">DNA-binding PadR family transcriptional regulator</fullName>
    </submittedName>
</protein>
<keyword evidence="3" id="KW-0238">DNA-binding</keyword>
<dbReference type="AlphaFoldDB" id="A0A840IP38"/>
<dbReference type="InterPro" id="IPR018309">
    <property type="entry name" value="Tscrpt_reg_PadR_C"/>
</dbReference>
<comment type="caution">
    <text evidence="3">The sequence shown here is derived from an EMBL/GenBank/DDBJ whole genome shotgun (WGS) entry which is preliminary data.</text>
</comment>
<proteinExistence type="predicted"/>
<keyword evidence="4" id="KW-1185">Reference proteome</keyword>
<organism evidence="3 4">
    <name type="scientific">Amycolatopsis jiangsuensis</name>
    <dbReference type="NCBI Taxonomy" id="1181879"/>
    <lineage>
        <taxon>Bacteria</taxon>
        <taxon>Bacillati</taxon>
        <taxon>Actinomycetota</taxon>
        <taxon>Actinomycetes</taxon>
        <taxon>Pseudonocardiales</taxon>
        <taxon>Pseudonocardiaceae</taxon>
        <taxon>Amycolatopsis</taxon>
    </lineage>
</organism>
<dbReference type="EMBL" id="JACHMG010000001">
    <property type="protein sequence ID" value="MBB4682834.1"/>
    <property type="molecule type" value="Genomic_DNA"/>
</dbReference>
<dbReference type="InterPro" id="IPR036388">
    <property type="entry name" value="WH-like_DNA-bd_sf"/>
</dbReference>
<dbReference type="SUPFAM" id="SSF46785">
    <property type="entry name" value="Winged helix' DNA-binding domain"/>
    <property type="match status" value="1"/>
</dbReference>
<dbReference type="Pfam" id="PF03551">
    <property type="entry name" value="PadR"/>
    <property type="match status" value="1"/>
</dbReference>
<dbReference type="PANTHER" id="PTHR43252:SF6">
    <property type="entry name" value="NEGATIVE TRANSCRIPTION REGULATOR PADR"/>
    <property type="match status" value="1"/>
</dbReference>
<name>A0A840IP38_9PSEU</name>
<dbReference type="Gene3D" id="1.10.10.10">
    <property type="entry name" value="Winged helix-like DNA-binding domain superfamily/Winged helix DNA-binding domain"/>
    <property type="match status" value="1"/>
</dbReference>
<dbReference type="InterPro" id="IPR036390">
    <property type="entry name" value="WH_DNA-bd_sf"/>
</dbReference>
<evidence type="ECO:0000313" key="4">
    <source>
        <dbReference type="Proteomes" id="UP000581769"/>
    </source>
</evidence>
<feature type="domain" description="Transcription regulator PadR C-terminal" evidence="2">
    <location>
        <begin position="90"/>
        <end position="169"/>
    </location>
</feature>
<accession>A0A840IP38</accession>
<dbReference type="GO" id="GO:0003677">
    <property type="term" value="F:DNA binding"/>
    <property type="evidence" value="ECO:0007669"/>
    <property type="project" value="UniProtKB-KW"/>
</dbReference>
<dbReference type="PANTHER" id="PTHR43252">
    <property type="entry name" value="TRANSCRIPTIONAL REGULATOR YQJI"/>
    <property type="match status" value="1"/>
</dbReference>